<accession>A0A2C6KIB6</accession>
<dbReference type="GO" id="GO:0005634">
    <property type="term" value="C:nucleus"/>
    <property type="evidence" value="ECO:0007669"/>
    <property type="project" value="UniProtKB-SubCell"/>
</dbReference>
<feature type="compositionally biased region" description="Low complexity" evidence="5">
    <location>
        <begin position="22"/>
        <end position="35"/>
    </location>
</feature>
<sequence length="1392" mass="151749">MIPPGSHHMSSPPPPCEGVVGGVSSTQYSSSSTTSPRTNPEGNTEVVLQMLHALYSGTDHLQRSQADSWLRQWQKSPDAWESCLSMLSNHVAVLSSSSSSFPSTSTMALNQPQSPSSSSQQYHYLSDECVYFLTQTLRTKTMFDFHQLPAESHETLCAHILRLIQELSFHSSKATSPDAGGGGGEMRGGGRDRYRAALTQLSLCMADLALQTANKWVNPVQVLIQAFPKALSQSPWVSVGGADSTKGGPYAVAGSPSEGGDDGGNEREGEQRLLLLLLQHLAEESFNRKVMADEMVWKQHIRNLSSLSSTSLVTQVLLHLRQEIKERKANNSHNVISTLAMTSPQKALQQQQFHRVNTLFRAVLRCWKVWIPLFYNSSEGTEAESCFSSTSPPPPELKASNDMRASLALVFSDCFEVLASSDNLVAFQRGTKDSCAHVHQGVSGGGDDDDVDDAAASCITRLLESIHESIDRAKDKLLRAQQTPGGDRSTRLGSTSTCSNGFSSSSSSSCPPSTTATMANHRSTEGERADAISAVSVTLLRETEEFEKELLSVALSQCTGPLRNRLGACISFRRKGDEGGGGRGNSLTSSGSSSGSTRSSTGSSSHTAGEERSVVSEESVLPLIALSRVYTRTGLSLIPQFLTHIHDDGQLQQLLQILISLVEIARTAGLIRNQTDDLSIPLAPPTDTNRLAKRVEEEGGEDEDDDYDGPGVGDAILIVEEPLRFFTELGYAVLDSFNGNDSCQVGVDPKSHDALREVYVHLVRECLRQLVLPRSIYSTGDISGDSEDYRYLAFDLLEVSGAVLSVEGLSLLTIDELEKVLIQIQQQQGEDAIAANPSLLYRLKRKHERFLEGYMTGVGKALSWIHDYTRIQSRLSVPISAVSAILTTEDTITRGESVSDGGAGHVLAKIAAVYLISRLLPAVKNDTHALQQILQMLVRQLLVTGASSGEGALTRGGEGEERGNSTIRRSTPQTLQRLQLDSARALRELCCKGSRASLQDLVDELVQLTLALARMPTADDDVQVTVLEGVASVTGKLTDTPTFLRVLSALCEPAIEGLRQTEGLNENAICRYLDHIAVVLRDAVIPGVTSGSSTSSSPSSSSSSSSSGAALFDEDRRTRVSSFITTSLWPLLQQGLCTFPRNQRIIEKALRCLKHGVRSAGPHFKSELPQLLHLIQANSQIELHCTYLYAAEWLAMEYGNDSQFRQMLLVLFQHLSQQALQTIEKQGNEGKIDACCDLVEDCYGMMNRYIRYCPLLVSLSPQTIQQALTVARVGVYVQQKEAAQVVFIFLDSCTYFCGCDGVTGEEEVRSLSNAVKPVVLEFLPVLIEEVFRLLATAPPRYVVRLIEEFLSRVSKTFGRGAEAWIARKMKALFVEISSDCCFPSILLFVIFL</sequence>
<keyword evidence="3" id="KW-0813">Transport</keyword>
<keyword evidence="4" id="KW-0539">Nucleus</keyword>
<dbReference type="OrthoDB" id="435593at2759"/>
<comment type="subcellular location">
    <subcellularLocation>
        <location evidence="1">Nucleus</location>
    </subcellularLocation>
</comment>
<feature type="compositionally biased region" description="Low complexity" evidence="5">
    <location>
        <begin position="1089"/>
        <end position="1108"/>
    </location>
</feature>
<dbReference type="GO" id="GO:0005737">
    <property type="term" value="C:cytoplasm"/>
    <property type="evidence" value="ECO:0007669"/>
    <property type="project" value="TreeGrafter"/>
</dbReference>
<feature type="region of interest" description="Disordered" evidence="5">
    <location>
        <begin position="480"/>
        <end position="529"/>
    </location>
</feature>
<dbReference type="InterPro" id="IPR016024">
    <property type="entry name" value="ARM-type_fold"/>
</dbReference>
<feature type="region of interest" description="Disordered" evidence="5">
    <location>
        <begin position="573"/>
        <end position="614"/>
    </location>
</feature>
<gene>
    <name evidence="6" type="ORF">CSUI_005934</name>
</gene>
<evidence type="ECO:0000256" key="5">
    <source>
        <dbReference type="SAM" id="MobiDB-lite"/>
    </source>
</evidence>
<feature type="compositionally biased region" description="Acidic residues" evidence="5">
    <location>
        <begin position="698"/>
        <end position="708"/>
    </location>
</feature>
<dbReference type="Proteomes" id="UP000221165">
    <property type="component" value="Unassembled WGS sequence"/>
</dbReference>
<dbReference type="PANTHER" id="PTHR12363:SF33">
    <property type="entry name" value="IMPORTIN-13"/>
    <property type="match status" value="1"/>
</dbReference>
<feature type="region of interest" description="Disordered" evidence="5">
    <location>
        <begin position="1"/>
        <end position="42"/>
    </location>
</feature>
<feature type="compositionally biased region" description="Low complexity" evidence="5">
    <location>
        <begin position="1"/>
        <end position="10"/>
    </location>
</feature>
<dbReference type="Pfam" id="PF24139">
    <property type="entry name" value="TPR_TNPO3_IPO13_4th"/>
    <property type="match status" value="1"/>
</dbReference>
<evidence type="ECO:0000313" key="7">
    <source>
        <dbReference type="Proteomes" id="UP000221165"/>
    </source>
</evidence>
<dbReference type="VEuPathDB" id="ToxoDB:CSUI_005934"/>
<comment type="caution">
    <text evidence="6">The sequence shown here is derived from an EMBL/GenBank/DDBJ whole genome shotgun (WGS) entry which is preliminary data.</text>
</comment>
<evidence type="ECO:0000256" key="4">
    <source>
        <dbReference type="ARBA" id="ARBA00023242"/>
    </source>
</evidence>
<feature type="compositionally biased region" description="Polar residues" evidence="5">
    <location>
        <begin position="964"/>
        <end position="973"/>
    </location>
</feature>
<dbReference type="InterPro" id="IPR051345">
    <property type="entry name" value="Importin_beta-like_NTR"/>
</dbReference>
<dbReference type="InterPro" id="IPR011989">
    <property type="entry name" value="ARM-like"/>
</dbReference>
<protein>
    <submittedName>
        <fullName evidence="6">Transportin</fullName>
    </submittedName>
</protein>
<dbReference type="PANTHER" id="PTHR12363">
    <property type="entry name" value="TRANSPORTIN 3 AND IMPORTIN 13"/>
    <property type="match status" value="1"/>
</dbReference>
<dbReference type="SUPFAM" id="SSF48371">
    <property type="entry name" value="ARM repeat"/>
    <property type="match status" value="1"/>
</dbReference>
<evidence type="ECO:0000313" key="6">
    <source>
        <dbReference type="EMBL" id="PHJ20240.1"/>
    </source>
</evidence>
<feature type="region of interest" description="Disordered" evidence="5">
    <location>
        <begin position="948"/>
        <end position="973"/>
    </location>
</feature>
<feature type="region of interest" description="Disordered" evidence="5">
    <location>
        <begin position="247"/>
        <end position="267"/>
    </location>
</feature>
<dbReference type="EMBL" id="MIGC01002934">
    <property type="protein sequence ID" value="PHJ20240.1"/>
    <property type="molecule type" value="Genomic_DNA"/>
</dbReference>
<evidence type="ECO:0000256" key="1">
    <source>
        <dbReference type="ARBA" id="ARBA00004123"/>
    </source>
</evidence>
<feature type="region of interest" description="Disordered" evidence="5">
    <location>
        <begin position="681"/>
        <end position="708"/>
    </location>
</feature>
<dbReference type="GeneID" id="94429311"/>
<feature type="region of interest" description="Disordered" evidence="5">
    <location>
        <begin position="1089"/>
        <end position="1110"/>
    </location>
</feature>
<comment type="similarity">
    <text evidence="2">Belongs to the importin beta family.</text>
</comment>
<name>A0A2C6KIB6_9APIC</name>
<feature type="compositionally biased region" description="Low complexity" evidence="5">
    <location>
        <begin position="585"/>
        <end position="605"/>
    </location>
</feature>
<dbReference type="Gene3D" id="1.25.10.10">
    <property type="entry name" value="Leucine-rich Repeat Variant"/>
    <property type="match status" value="2"/>
</dbReference>
<proteinExistence type="inferred from homology"/>
<feature type="compositionally biased region" description="Low complexity" evidence="5">
    <location>
        <begin position="493"/>
        <end position="515"/>
    </location>
</feature>
<dbReference type="InterPro" id="IPR058537">
    <property type="entry name" value="TPR_TNPO3_IPO13_4th"/>
</dbReference>
<reference evidence="6 7" key="1">
    <citation type="journal article" date="2017" name="Int. J. Parasitol.">
        <title>The genome of the protozoan parasite Cystoisospora suis and a reverse vaccinology approach to identify vaccine candidates.</title>
        <authorList>
            <person name="Palmieri N."/>
            <person name="Shrestha A."/>
            <person name="Ruttkowski B."/>
            <person name="Beck T."/>
            <person name="Vogl C."/>
            <person name="Tomley F."/>
            <person name="Blake D.P."/>
            <person name="Joachim A."/>
        </authorList>
    </citation>
    <scope>NUCLEOTIDE SEQUENCE [LARGE SCALE GENOMIC DNA]</scope>
    <source>
        <strain evidence="6 7">Wien I</strain>
    </source>
</reference>
<dbReference type="GO" id="GO:0006606">
    <property type="term" value="P:protein import into nucleus"/>
    <property type="evidence" value="ECO:0007669"/>
    <property type="project" value="TreeGrafter"/>
</dbReference>
<evidence type="ECO:0000256" key="3">
    <source>
        <dbReference type="ARBA" id="ARBA00022448"/>
    </source>
</evidence>
<keyword evidence="7" id="KW-1185">Reference proteome</keyword>
<organism evidence="6 7">
    <name type="scientific">Cystoisospora suis</name>
    <dbReference type="NCBI Taxonomy" id="483139"/>
    <lineage>
        <taxon>Eukaryota</taxon>
        <taxon>Sar</taxon>
        <taxon>Alveolata</taxon>
        <taxon>Apicomplexa</taxon>
        <taxon>Conoidasida</taxon>
        <taxon>Coccidia</taxon>
        <taxon>Eucoccidiorida</taxon>
        <taxon>Eimeriorina</taxon>
        <taxon>Sarcocystidae</taxon>
        <taxon>Cystoisospora</taxon>
    </lineage>
</organism>
<dbReference type="RefSeq" id="XP_067921930.1">
    <property type="nucleotide sequence ID" value="XM_068066100.1"/>
</dbReference>
<feature type="region of interest" description="Disordered" evidence="5">
    <location>
        <begin position="172"/>
        <end position="191"/>
    </location>
</feature>
<evidence type="ECO:0000256" key="2">
    <source>
        <dbReference type="ARBA" id="ARBA00007991"/>
    </source>
</evidence>